<evidence type="ECO:0000313" key="2">
    <source>
        <dbReference type="EMBL" id="BES92299.1"/>
    </source>
</evidence>
<name>A0ABN7ALK0_9HEMI</name>
<keyword evidence="3" id="KW-1185">Reference proteome</keyword>
<dbReference type="Proteomes" id="UP001307889">
    <property type="component" value="Chromosome 3"/>
</dbReference>
<feature type="compositionally biased region" description="Basic and acidic residues" evidence="1">
    <location>
        <begin position="66"/>
        <end position="75"/>
    </location>
</feature>
<protein>
    <submittedName>
        <fullName evidence="2">Uncharacterized protein</fullName>
    </submittedName>
</protein>
<feature type="region of interest" description="Disordered" evidence="1">
    <location>
        <begin position="53"/>
        <end position="82"/>
    </location>
</feature>
<evidence type="ECO:0000313" key="3">
    <source>
        <dbReference type="Proteomes" id="UP001307889"/>
    </source>
</evidence>
<organism evidence="2 3">
    <name type="scientific">Nesidiocoris tenuis</name>
    <dbReference type="NCBI Taxonomy" id="355587"/>
    <lineage>
        <taxon>Eukaryota</taxon>
        <taxon>Metazoa</taxon>
        <taxon>Ecdysozoa</taxon>
        <taxon>Arthropoda</taxon>
        <taxon>Hexapoda</taxon>
        <taxon>Insecta</taxon>
        <taxon>Pterygota</taxon>
        <taxon>Neoptera</taxon>
        <taxon>Paraneoptera</taxon>
        <taxon>Hemiptera</taxon>
        <taxon>Heteroptera</taxon>
        <taxon>Panheteroptera</taxon>
        <taxon>Cimicomorpha</taxon>
        <taxon>Miridae</taxon>
        <taxon>Dicyphina</taxon>
        <taxon>Nesidiocoris</taxon>
    </lineage>
</organism>
<proteinExistence type="predicted"/>
<accession>A0ABN7ALK0</accession>
<gene>
    <name evidence="2" type="ORF">NTJ_05107</name>
</gene>
<dbReference type="EMBL" id="AP028911">
    <property type="protein sequence ID" value="BES92299.1"/>
    <property type="molecule type" value="Genomic_DNA"/>
</dbReference>
<evidence type="ECO:0000256" key="1">
    <source>
        <dbReference type="SAM" id="MobiDB-lite"/>
    </source>
</evidence>
<feature type="compositionally biased region" description="Basic residues" evidence="1">
    <location>
        <begin position="53"/>
        <end position="65"/>
    </location>
</feature>
<sequence length="104" mass="12334">MTSPPEKPVTLDFSDSENECSDGAFVKLKTENLKPRTKTPGRRLLRRMHLKREKMKTPPLRHRTRREYLPERRPAQGDWTTSRRTSMKVIWTATNLLYSRIKPQ</sequence>
<reference evidence="2 3" key="1">
    <citation type="submission" date="2023-09" db="EMBL/GenBank/DDBJ databases">
        <title>Nesidiocoris tenuis whole genome shotgun sequence.</title>
        <authorList>
            <person name="Shibata T."/>
            <person name="Shimoda M."/>
            <person name="Kobayashi T."/>
            <person name="Uehara T."/>
        </authorList>
    </citation>
    <scope>NUCLEOTIDE SEQUENCE [LARGE SCALE GENOMIC DNA]</scope>
    <source>
        <strain evidence="2 3">Japan</strain>
    </source>
</reference>